<sequence>MSDDENEEYEVEFIREARVESTTRSKKAKLVWKYLVRWKNYTPADDTWEPIESFVGSEHIVEAFWKRIQTGRDVEDLSQFKAGESFRPVGPPKRPKGKLSASALSTKLSPGEGPSNSKPDSETSHKRRRESPEIIEITDWSPIRPRGTEPKQPPTVPEAQNAKIIDKPGKIFKKSNEKVLPSTSSHKKRRTRSPSIEIIPDSDEEVLPSIQHLSPQILPVDSSRRQPPRRNGNKLPTSRADANALPEEQSSSNVPLHQIRKDNPLVKMVDFDPGMMASAIPAKAYATNRSNGASTSSLAPKRTRPGPGRSSVNLLKSSLLTAEKGILKTVKGKYSKAEKNQAVSAPIDQMEARTEENNTVPQAPPSAEELLELAGLDVQAAESLPDFEEGEEIQKAPLPVLNSTEQGSPPREDLLPRAGRELVSGLNMFGGSVTSGPSAAPNASFTRSTIFGPLTMWSKADSQPNQLASSRLFLNLDVSVSIRVILTASFPPDCFSFVTVTKGTPGKFYSTGAALTLLGTVRAVGASAFAIVDEKEATDEEKNHFEHFSTRLENGDLFVAMAGVQILVFCSTSNTTLSQRLNAPQDLLNQPHKILVSRVDVENYSGYADATANADERRWVQYVSGRI</sequence>
<reference evidence="3" key="1">
    <citation type="submission" date="2020-11" db="EMBL/GenBank/DDBJ databases">
        <authorList>
            <consortium name="DOE Joint Genome Institute"/>
            <person name="Ahrendt S."/>
            <person name="Riley R."/>
            <person name="Andreopoulos W."/>
            <person name="LaButti K."/>
            <person name="Pangilinan J."/>
            <person name="Ruiz-duenas F.J."/>
            <person name="Barrasa J.M."/>
            <person name="Sanchez-Garcia M."/>
            <person name="Camarero S."/>
            <person name="Miyauchi S."/>
            <person name="Serrano A."/>
            <person name="Linde D."/>
            <person name="Babiker R."/>
            <person name="Drula E."/>
            <person name="Ayuso-Fernandez I."/>
            <person name="Pacheco R."/>
            <person name="Padilla G."/>
            <person name="Ferreira P."/>
            <person name="Barriuso J."/>
            <person name="Kellner H."/>
            <person name="Castanera R."/>
            <person name="Alfaro M."/>
            <person name="Ramirez L."/>
            <person name="Pisabarro A.G."/>
            <person name="Kuo A."/>
            <person name="Tritt A."/>
            <person name="Lipzen A."/>
            <person name="He G."/>
            <person name="Yan M."/>
            <person name="Ng V."/>
            <person name="Cullen D."/>
            <person name="Martin F."/>
            <person name="Rosso M.-N."/>
            <person name="Henrissat B."/>
            <person name="Hibbett D."/>
            <person name="Martinez A.T."/>
            <person name="Grigoriev I.V."/>
        </authorList>
    </citation>
    <scope>NUCLEOTIDE SEQUENCE</scope>
    <source>
        <strain evidence="3">AH 44721</strain>
    </source>
</reference>
<protein>
    <recommendedName>
        <fullName evidence="2">Chromo domain-containing protein</fullName>
    </recommendedName>
</protein>
<dbReference type="CDD" id="cd18968">
    <property type="entry name" value="chromodomain"/>
    <property type="match status" value="1"/>
</dbReference>
<dbReference type="InterPro" id="IPR016197">
    <property type="entry name" value="Chromo-like_dom_sf"/>
</dbReference>
<dbReference type="OrthoDB" id="2447764at2759"/>
<comment type="caution">
    <text evidence="3">The sequence shown here is derived from an EMBL/GenBank/DDBJ whole genome shotgun (WGS) entry which is preliminary data.</text>
</comment>
<dbReference type="InterPro" id="IPR023780">
    <property type="entry name" value="Chromo_domain"/>
</dbReference>
<proteinExistence type="predicted"/>
<dbReference type="Gene3D" id="2.40.50.40">
    <property type="match status" value="1"/>
</dbReference>
<dbReference type="SUPFAM" id="SSF54160">
    <property type="entry name" value="Chromo domain-like"/>
    <property type="match status" value="1"/>
</dbReference>
<feature type="compositionally biased region" description="Low complexity" evidence="1">
    <location>
        <begin position="98"/>
        <end position="109"/>
    </location>
</feature>
<name>A0A9P5NWH7_GYMJU</name>
<dbReference type="AlphaFoldDB" id="A0A9P5NWH7"/>
<dbReference type="EMBL" id="JADNYJ010000005">
    <property type="protein sequence ID" value="KAF8911002.1"/>
    <property type="molecule type" value="Genomic_DNA"/>
</dbReference>
<dbReference type="SMART" id="SM00298">
    <property type="entry name" value="CHROMO"/>
    <property type="match status" value="1"/>
</dbReference>
<dbReference type="Proteomes" id="UP000724874">
    <property type="component" value="Unassembled WGS sequence"/>
</dbReference>
<feature type="compositionally biased region" description="Polar residues" evidence="1">
    <location>
        <begin position="288"/>
        <end position="298"/>
    </location>
</feature>
<accession>A0A9P5NWH7</accession>
<feature type="compositionally biased region" description="Basic and acidic residues" evidence="1">
    <location>
        <begin position="164"/>
        <end position="177"/>
    </location>
</feature>
<dbReference type="PROSITE" id="PS50013">
    <property type="entry name" value="CHROMO_2"/>
    <property type="match status" value="1"/>
</dbReference>
<evidence type="ECO:0000259" key="2">
    <source>
        <dbReference type="PROSITE" id="PS50013"/>
    </source>
</evidence>
<dbReference type="Pfam" id="PF00385">
    <property type="entry name" value="Chromo"/>
    <property type="match status" value="1"/>
</dbReference>
<feature type="region of interest" description="Disordered" evidence="1">
    <location>
        <begin position="288"/>
        <end position="312"/>
    </location>
</feature>
<evidence type="ECO:0000313" key="4">
    <source>
        <dbReference type="Proteomes" id="UP000724874"/>
    </source>
</evidence>
<feature type="region of interest" description="Disordered" evidence="1">
    <location>
        <begin position="392"/>
        <end position="412"/>
    </location>
</feature>
<dbReference type="GO" id="GO:0006338">
    <property type="term" value="P:chromatin remodeling"/>
    <property type="evidence" value="ECO:0007669"/>
    <property type="project" value="UniProtKB-ARBA"/>
</dbReference>
<evidence type="ECO:0000313" key="3">
    <source>
        <dbReference type="EMBL" id="KAF8911002.1"/>
    </source>
</evidence>
<evidence type="ECO:0000256" key="1">
    <source>
        <dbReference type="SAM" id="MobiDB-lite"/>
    </source>
</evidence>
<feature type="region of interest" description="Disordered" evidence="1">
    <location>
        <begin position="79"/>
        <end position="261"/>
    </location>
</feature>
<dbReference type="InterPro" id="IPR000953">
    <property type="entry name" value="Chromo/chromo_shadow_dom"/>
</dbReference>
<gene>
    <name evidence="3" type="ORF">CPB84DRAFT_1073406</name>
</gene>
<keyword evidence="4" id="KW-1185">Reference proteome</keyword>
<organism evidence="3 4">
    <name type="scientific">Gymnopilus junonius</name>
    <name type="common">Spectacular rustgill mushroom</name>
    <name type="synonym">Gymnopilus spectabilis subsp. junonius</name>
    <dbReference type="NCBI Taxonomy" id="109634"/>
    <lineage>
        <taxon>Eukaryota</taxon>
        <taxon>Fungi</taxon>
        <taxon>Dikarya</taxon>
        <taxon>Basidiomycota</taxon>
        <taxon>Agaricomycotina</taxon>
        <taxon>Agaricomycetes</taxon>
        <taxon>Agaricomycetidae</taxon>
        <taxon>Agaricales</taxon>
        <taxon>Agaricineae</taxon>
        <taxon>Hymenogastraceae</taxon>
        <taxon>Gymnopilus</taxon>
    </lineage>
</organism>
<feature type="domain" description="Chromo" evidence="2">
    <location>
        <begin position="9"/>
        <end position="76"/>
    </location>
</feature>